<evidence type="ECO:0000259" key="1">
    <source>
        <dbReference type="Pfam" id="PF13649"/>
    </source>
</evidence>
<dbReference type="EMBL" id="JADQUG010000008">
    <property type="protein sequence ID" value="MBG9353687.1"/>
    <property type="molecule type" value="Genomic_DNA"/>
</dbReference>
<dbReference type="CDD" id="cd02440">
    <property type="entry name" value="AdoMet_MTases"/>
    <property type="match status" value="1"/>
</dbReference>
<dbReference type="Gene3D" id="3.40.50.150">
    <property type="entry name" value="Vaccinia Virus protein VP39"/>
    <property type="match status" value="1"/>
</dbReference>
<dbReference type="GO" id="GO:0008168">
    <property type="term" value="F:methyltransferase activity"/>
    <property type="evidence" value="ECO:0007669"/>
    <property type="project" value="UniProtKB-KW"/>
</dbReference>
<proteinExistence type="predicted"/>
<evidence type="ECO:0000313" key="2">
    <source>
        <dbReference type="EMBL" id="MBG9353687.1"/>
    </source>
</evidence>
<dbReference type="GO" id="GO:0032259">
    <property type="term" value="P:methylation"/>
    <property type="evidence" value="ECO:0007669"/>
    <property type="project" value="UniProtKB-KW"/>
</dbReference>
<keyword evidence="2" id="KW-0489">Methyltransferase</keyword>
<dbReference type="PANTHER" id="PTHR42912:SF93">
    <property type="entry name" value="N6-ADENOSINE-METHYLTRANSFERASE TMT1A"/>
    <property type="match status" value="1"/>
</dbReference>
<accession>A0ABS0LBS5</accession>
<dbReference type="InterPro" id="IPR050508">
    <property type="entry name" value="Methyltransf_Superfamily"/>
</dbReference>
<dbReference type="Pfam" id="PF13649">
    <property type="entry name" value="Methyltransf_25"/>
    <property type="match status" value="1"/>
</dbReference>
<dbReference type="Proteomes" id="UP000615580">
    <property type="component" value="Unassembled WGS sequence"/>
</dbReference>
<dbReference type="RefSeq" id="WP_088267402.1">
    <property type="nucleotide sequence ID" value="NZ_CBCSFR010000020.1"/>
</dbReference>
<comment type="caution">
    <text evidence="2">The sequence shown here is derived from an EMBL/GenBank/DDBJ whole genome shotgun (WGS) entry which is preliminary data.</text>
</comment>
<keyword evidence="2" id="KW-0808">Transferase</keyword>
<dbReference type="InterPro" id="IPR041698">
    <property type="entry name" value="Methyltransf_25"/>
</dbReference>
<evidence type="ECO:0000313" key="3">
    <source>
        <dbReference type="Proteomes" id="UP000615580"/>
    </source>
</evidence>
<gene>
    <name evidence="2" type="ORF">I4J41_03450</name>
</gene>
<dbReference type="SUPFAM" id="SSF53335">
    <property type="entry name" value="S-adenosyl-L-methionine-dependent methyltransferases"/>
    <property type="match status" value="1"/>
</dbReference>
<name>A0ABS0LBS5_9CORY</name>
<dbReference type="InterPro" id="IPR029063">
    <property type="entry name" value="SAM-dependent_MTases_sf"/>
</dbReference>
<organism evidence="2 3">
    <name type="scientific">Corynebacterium belfantii</name>
    <dbReference type="NCBI Taxonomy" id="2014537"/>
    <lineage>
        <taxon>Bacteria</taxon>
        <taxon>Bacillati</taxon>
        <taxon>Actinomycetota</taxon>
        <taxon>Actinomycetes</taxon>
        <taxon>Mycobacteriales</taxon>
        <taxon>Corynebacteriaceae</taxon>
        <taxon>Corynebacterium</taxon>
    </lineage>
</organism>
<protein>
    <submittedName>
        <fullName evidence="2">Class I SAM-dependent methyltransferase</fullName>
    </submittedName>
</protein>
<sequence>MHNASDRTDYWDAKAEGYLARLQQKQSDLLLETLAEVGAIPEAGTVLDVCCGPGWHLSQLAGRISRGLGVDSSPGMIAQARRAAIAAGIDNVEFQQLDWQREPISQEKFDLVMASKCPAVRTPEDVVRLQELSRGWCVNTSPVYRHIDVLDVLLERMDINAKQDPHGGAQMMADKLVALWQSGAAPELRYEGGEFVTPMDRKPCIGNCRCTPACMAMNCSRQQTPTSMNAGERPLTSPSRCVLFLPFGRFRDPTSRRENPCSRRPLLRCSALSR</sequence>
<keyword evidence="3" id="KW-1185">Reference proteome</keyword>
<feature type="domain" description="Methyltransferase" evidence="1">
    <location>
        <begin position="46"/>
        <end position="131"/>
    </location>
</feature>
<dbReference type="PANTHER" id="PTHR42912">
    <property type="entry name" value="METHYLTRANSFERASE"/>
    <property type="match status" value="1"/>
</dbReference>
<reference evidence="2 3" key="1">
    <citation type="journal article" date="2020" name="J. Clin. Microbiol.">
        <title>Assessing the Genetic Diversity of Austrian Corynebacterium diphtheriae Clinical Isolates, 2011-2019.</title>
        <authorList>
            <person name="Schaeffer J."/>
            <person name="Huhulescu S."/>
            <person name="Stoeger A."/>
            <person name="Allerberger F."/>
            <person name="Ruppitsch W."/>
        </authorList>
    </citation>
    <scope>NUCLEOTIDE SEQUENCE [LARGE SCALE GENOMIC DNA]</scope>
    <source>
        <strain evidence="2 3">04-17</strain>
    </source>
</reference>